<feature type="transmembrane region" description="Helical" evidence="1">
    <location>
        <begin position="224"/>
        <end position="245"/>
    </location>
</feature>
<dbReference type="Proteomes" id="UP000199529">
    <property type="component" value="Unassembled WGS sequence"/>
</dbReference>
<feature type="transmembrane region" description="Helical" evidence="1">
    <location>
        <begin position="257"/>
        <end position="276"/>
    </location>
</feature>
<keyword evidence="3" id="KW-1185">Reference proteome</keyword>
<dbReference type="Gene3D" id="1.20.1250.20">
    <property type="entry name" value="MFS general substrate transporter like domains"/>
    <property type="match status" value="1"/>
</dbReference>
<dbReference type="InterPro" id="IPR011701">
    <property type="entry name" value="MFS"/>
</dbReference>
<dbReference type="RefSeq" id="WP_093273843.1">
    <property type="nucleotide sequence ID" value="NZ_FNOK01000044.1"/>
</dbReference>
<reference evidence="3" key="1">
    <citation type="submission" date="2016-10" db="EMBL/GenBank/DDBJ databases">
        <authorList>
            <person name="Varghese N."/>
            <person name="Submissions S."/>
        </authorList>
    </citation>
    <scope>NUCLEOTIDE SEQUENCE [LARGE SCALE GENOMIC DNA]</scope>
    <source>
        <strain evidence="3">CGMCC 4.3530</strain>
    </source>
</reference>
<dbReference type="GO" id="GO:0022857">
    <property type="term" value="F:transmembrane transporter activity"/>
    <property type="evidence" value="ECO:0007669"/>
    <property type="project" value="InterPro"/>
</dbReference>
<feature type="transmembrane region" description="Helical" evidence="1">
    <location>
        <begin position="283"/>
        <end position="304"/>
    </location>
</feature>
<dbReference type="EMBL" id="FNOK01000044">
    <property type="protein sequence ID" value="SDZ05488.1"/>
    <property type="molecule type" value="Genomic_DNA"/>
</dbReference>
<keyword evidence="1" id="KW-0812">Transmembrane</keyword>
<dbReference type="STRING" id="418495.SAMN05216215_104443"/>
<dbReference type="PANTHER" id="PTHR23542">
    <property type="match status" value="1"/>
</dbReference>
<evidence type="ECO:0000313" key="2">
    <source>
        <dbReference type="EMBL" id="SDZ05488.1"/>
    </source>
</evidence>
<feature type="transmembrane region" description="Helical" evidence="1">
    <location>
        <begin position="174"/>
        <end position="194"/>
    </location>
</feature>
<feature type="transmembrane region" description="Helical" evidence="1">
    <location>
        <begin position="310"/>
        <end position="334"/>
    </location>
</feature>
<dbReference type="InterPro" id="IPR036259">
    <property type="entry name" value="MFS_trans_sf"/>
</dbReference>
<dbReference type="SUPFAM" id="SSF103473">
    <property type="entry name" value="MFS general substrate transporter"/>
    <property type="match status" value="1"/>
</dbReference>
<feature type="transmembrane region" description="Helical" evidence="1">
    <location>
        <begin position="79"/>
        <end position="98"/>
    </location>
</feature>
<keyword evidence="1" id="KW-1133">Transmembrane helix</keyword>
<feature type="transmembrane region" description="Helical" evidence="1">
    <location>
        <begin position="346"/>
        <end position="369"/>
    </location>
</feature>
<proteinExistence type="predicted"/>
<dbReference type="AlphaFoldDB" id="A0A1H3PX31"/>
<dbReference type="PANTHER" id="PTHR23542:SF1">
    <property type="entry name" value="MAJOR FACILITATOR SUPERFAMILY (MFS) PROFILE DOMAIN-CONTAINING PROTEIN"/>
    <property type="match status" value="1"/>
</dbReference>
<protein>
    <submittedName>
        <fullName evidence="2">Predicted arabinose efflux permease, MFS family</fullName>
    </submittedName>
</protein>
<feature type="transmembrane region" description="Helical" evidence="1">
    <location>
        <begin position="46"/>
        <end position="67"/>
    </location>
</feature>
<evidence type="ECO:0000256" key="1">
    <source>
        <dbReference type="SAM" id="Phobius"/>
    </source>
</evidence>
<dbReference type="OrthoDB" id="9180256at2"/>
<organism evidence="2 3">
    <name type="scientific">Saccharopolyspora shandongensis</name>
    <dbReference type="NCBI Taxonomy" id="418495"/>
    <lineage>
        <taxon>Bacteria</taxon>
        <taxon>Bacillati</taxon>
        <taxon>Actinomycetota</taxon>
        <taxon>Actinomycetes</taxon>
        <taxon>Pseudonocardiales</taxon>
        <taxon>Pseudonocardiaceae</taxon>
        <taxon>Saccharopolyspora</taxon>
    </lineage>
</organism>
<accession>A0A1H3PX31</accession>
<evidence type="ECO:0000313" key="3">
    <source>
        <dbReference type="Proteomes" id="UP000199529"/>
    </source>
</evidence>
<dbReference type="Pfam" id="PF07690">
    <property type="entry name" value="MFS_1"/>
    <property type="match status" value="1"/>
</dbReference>
<keyword evidence="1" id="KW-0472">Membrane</keyword>
<gene>
    <name evidence="2" type="ORF">SAMN05216215_104443</name>
</gene>
<feature type="transmembrane region" description="Helical" evidence="1">
    <location>
        <begin position="375"/>
        <end position="393"/>
    </location>
</feature>
<sequence length="412" mass="42271">MLRPYRLLAAVPHASSLMAFSLLGRLHMPALAMVLTFLVVDWTGSYAIGGVIGMMVTVGQAIAGPLRGRSADRSSAPKLLVVTGLGSGLGMVALVLVTRWADPAQWWLILPVALFTGLSHPPITQVGRAIWPRLTDGPAREAAFAVEATLQELLFVVAPMLATFVVAIWGPVVAMLACAAWAALGSIIFAASLLRAGLREAPKEGASGAGRAGSLFRVRGFTSLLLFYAALVGGLISIDLVLVGWARERGAPELAGLLAMVWAIGSLTGGLVSGGFAARPRLWLRVLLSALGMAALVPVLPPIADPGSPWLVGAILLIGGTAIAPTLAAGNGRIADLAPAERRSEAFGWLTSATTLGGAIASPLAGWMLDLSGPALAAAVAAGLAFVGFGFVAHHSARASRAPQAKEESATT</sequence>
<name>A0A1H3PX31_9PSEU</name>